<dbReference type="Gene3D" id="1.10.510.10">
    <property type="entry name" value="Transferase(Phosphotransferase) domain 1"/>
    <property type="match status" value="1"/>
</dbReference>
<dbReference type="GO" id="GO:0005524">
    <property type="term" value="F:ATP binding"/>
    <property type="evidence" value="ECO:0007669"/>
    <property type="project" value="InterPro"/>
</dbReference>
<dbReference type="Gene3D" id="3.30.200.20">
    <property type="entry name" value="Phosphorylase Kinase, domain 1"/>
    <property type="match status" value="1"/>
</dbReference>
<evidence type="ECO:0000256" key="1">
    <source>
        <dbReference type="SAM" id="MobiDB-lite"/>
    </source>
</evidence>
<dbReference type="AlphaFoldDB" id="A0A1V9YMA5"/>
<dbReference type="InterPro" id="IPR011009">
    <property type="entry name" value="Kinase-like_dom_sf"/>
</dbReference>
<dbReference type="PROSITE" id="PS50011">
    <property type="entry name" value="PROTEIN_KINASE_DOM"/>
    <property type="match status" value="1"/>
</dbReference>
<name>A0A1V9YMA5_ACHHY</name>
<evidence type="ECO:0000259" key="2">
    <source>
        <dbReference type="PROSITE" id="PS50011"/>
    </source>
</evidence>
<evidence type="ECO:0000313" key="4">
    <source>
        <dbReference type="Proteomes" id="UP000243579"/>
    </source>
</evidence>
<dbReference type="Proteomes" id="UP000243579">
    <property type="component" value="Unassembled WGS sequence"/>
</dbReference>
<comment type="caution">
    <text evidence="3">The sequence shown here is derived from an EMBL/GenBank/DDBJ whole genome shotgun (WGS) entry which is preliminary data.</text>
</comment>
<dbReference type="PANTHER" id="PTHR44329">
    <property type="entry name" value="SERINE/THREONINE-PROTEIN KINASE TNNI3K-RELATED"/>
    <property type="match status" value="1"/>
</dbReference>
<dbReference type="GO" id="GO:0004674">
    <property type="term" value="F:protein serine/threonine kinase activity"/>
    <property type="evidence" value="ECO:0007669"/>
    <property type="project" value="TreeGrafter"/>
</dbReference>
<dbReference type="InterPro" id="IPR001245">
    <property type="entry name" value="Ser-Thr/Tyr_kinase_cat_dom"/>
</dbReference>
<evidence type="ECO:0000313" key="3">
    <source>
        <dbReference type="EMBL" id="OQR86850.1"/>
    </source>
</evidence>
<organism evidence="3 4">
    <name type="scientific">Achlya hypogyna</name>
    <name type="common">Oomycete</name>
    <name type="synonym">Protoachlya hypogyna</name>
    <dbReference type="NCBI Taxonomy" id="1202772"/>
    <lineage>
        <taxon>Eukaryota</taxon>
        <taxon>Sar</taxon>
        <taxon>Stramenopiles</taxon>
        <taxon>Oomycota</taxon>
        <taxon>Saprolegniomycetes</taxon>
        <taxon>Saprolegniales</taxon>
        <taxon>Achlyaceae</taxon>
        <taxon>Achlya</taxon>
    </lineage>
</organism>
<feature type="domain" description="Protein kinase" evidence="2">
    <location>
        <begin position="44"/>
        <end position="306"/>
    </location>
</feature>
<dbReference type="STRING" id="1202772.A0A1V9YMA5"/>
<dbReference type="InterPro" id="IPR051681">
    <property type="entry name" value="Ser/Thr_Kinases-Pseudokinases"/>
</dbReference>
<dbReference type="Pfam" id="PF07714">
    <property type="entry name" value="PK_Tyr_Ser-Thr"/>
    <property type="match status" value="1"/>
</dbReference>
<sequence length="326" mass="36763">MGLRHSAPCWGSGVSEPIAKEKDPDTMPPSPLHASDGSIDCTKLQILETLGHDSHGRTDRAMYKQKQVAVRTLNTLPRPTYLTQLRRAYSLRSPYTVAVLGILDASPGRPKIVTEWVDGYQLSRFLSYRSSGRRTNVNPSTLDIALAVAMGLDMIHEHGLIHGNLHPSKVFITSNEEIKLSDYGGSLHHEDPTFSRMFYEGEPYYWAPELFDDFSNETPEADMYAFGVILTYLDTGVPPFGPDDRCRNSLLPDVVDNDLRPALRPNCPQWYKDLTHDCMSKEPAHRPKASDVVELLIRHNGDSAFMDDGPFQPYYPPYPWLRKSSK</sequence>
<gene>
    <name evidence="3" type="ORF">ACHHYP_09831</name>
</gene>
<feature type="region of interest" description="Disordered" evidence="1">
    <location>
        <begin position="1"/>
        <end position="37"/>
    </location>
</feature>
<dbReference type="OrthoDB" id="41771at2759"/>
<protein>
    <recommendedName>
        <fullName evidence="2">Protein kinase domain-containing protein</fullName>
    </recommendedName>
</protein>
<reference evidence="3 4" key="1">
    <citation type="journal article" date="2014" name="Genome Biol. Evol.">
        <title>The secreted proteins of Achlya hypogyna and Thraustotheca clavata identify the ancestral oomycete secretome and reveal gene acquisitions by horizontal gene transfer.</title>
        <authorList>
            <person name="Misner I."/>
            <person name="Blouin N."/>
            <person name="Leonard G."/>
            <person name="Richards T.A."/>
            <person name="Lane C.E."/>
        </authorList>
    </citation>
    <scope>NUCLEOTIDE SEQUENCE [LARGE SCALE GENOMIC DNA]</scope>
    <source>
        <strain evidence="3 4">ATCC 48635</strain>
    </source>
</reference>
<proteinExistence type="predicted"/>
<dbReference type="InterPro" id="IPR000719">
    <property type="entry name" value="Prot_kinase_dom"/>
</dbReference>
<dbReference type="SUPFAM" id="SSF56112">
    <property type="entry name" value="Protein kinase-like (PK-like)"/>
    <property type="match status" value="1"/>
</dbReference>
<keyword evidence="4" id="KW-1185">Reference proteome</keyword>
<dbReference type="EMBL" id="JNBR01001478">
    <property type="protein sequence ID" value="OQR86850.1"/>
    <property type="molecule type" value="Genomic_DNA"/>
</dbReference>
<accession>A0A1V9YMA5</accession>